<evidence type="ECO:0000256" key="1">
    <source>
        <dbReference type="SAM" id="Phobius"/>
    </source>
</evidence>
<dbReference type="VEuPathDB" id="FungiDB:PC110_g20598"/>
<dbReference type="EMBL" id="RCML01001317">
    <property type="protein sequence ID" value="KAG2963569.1"/>
    <property type="molecule type" value="Genomic_DNA"/>
</dbReference>
<organism evidence="2 3">
    <name type="scientific">Phytophthora cactorum</name>
    <dbReference type="NCBI Taxonomy" id="29920"/>
    <lineage>
        <taxon>Eukaryota</taxon>
        <taxon>Sar</taxon>
        <taxon>Stramenopiles</taxon>
        <taxon>Oomycota</taxon>
        <taxon>Peronosporomycetes</taxon>
        <taxon>Peronosporales</taxon>
        <taxon>Peronosporaceae</taxon>
        <taxon>Phytophthora</taxon>
    </lineage>
</organism>
<sequence>MTAEADKAPYGSAPKTQCKKWEKKLSRTNISRHTEIRKGIKLSGTRSDIQKKVVGEGSPQAGRFQRNHRATKVFTNGYAKLKKCQHVLSRHQKASQIIRLRARQLRMKTRNWRIGSFVSMCIVLIGWLPLASNMFL</sequence>
<reference evidence="2" key="1">
    <citation type="submission" date="2018-10" db="EMBL/GenBank/DDBJ databases">
        <title>Effector identification in a new, highly contiguous assembly of the strawberry crown rot pathogen Phytophthora cactorum.</title>
        <authorList>
            <person name="Armitage A.D."/>
            <person name="Nellist C.F."/>
            <person name="Bates H."/>
            <person name="Vickerstaff R.J."/>
            <person name="Harrison R.J."/>
        </authorList>
    </citation>
    <scope>NUCLEOTIDE SEQUENCE</scope>
    <source>
        <strain evidence="2">P415</strain>
    </source>
</reference>
<accession>A0A8T1F7J9</accession>
<name>A0A8T1F7J9_9STRA</name>
<evidence type="ECO:0000313" key="2">
    <source>
        <dbReference type="EMBL" id="KAG2963569.1"/>
    </source>
</evidence>
<feature type="transmembrane region" description="Helical" evidence="1">
    <location>
        <begin position="111"/>
        <end position="130"/>
    </location>
</feature>
<dbReference type="Proteomes" id="UP000697107">
    <property type="component" value="Unassembled WGS sequence"/>
</dbReference>
<keyword evidence="1" id="KW-1133">Transmembrane helix</keyword>
<keyword evidence="1" id="KW-0812">Transmembrane</keyword>
<dbReference type="AlphaFoldDB" id="A0A8T1F7J9"/>
<keyword evidence="1" id="KW-0472">Membrane</keyword>
<protein>
    <submittedName>
        <fullName evidence="2">Uncharacterized protein</fullName>
    </submittedName>
</protein>
<gene>
    <name evidence="2" type="ORF">PC118_g20820</name>
</gene>
<evidence type="ECO:0000313" key="3">
    <source>
        <dbReference type="Proteomes" id="UP000697107"/>
    </source>
</evidence>
<comment type="caution">
    <text evidence="2">The sequence shown here is derived from an EMBL/GenBank/DDBJ whole genome shotgun (WGS) entry which is preliminary data.</text>
</comment>
<proteinExistence type="predicted"/>